<dbReference type="PRINTS" id="PR00080">
    <property type="entry name" value="SDRFAMILY"/>
</dbReference>
<dbReference type="AlphaFoldDB" id="A0A0D5CNC4"/>
<dbReference type="Gene3D" id="3.40.50.720">
    <property type="entry name" value="NAD(P)-binding Rossmann-like Domain"/>
    <property type="match status" value="1"/>
</dbReference>
<organism evidence="4 6">
    <name type="scientific">Clavibacter michiganensis subsp. insidiosus</name>
    <dbReference type="NCBI Taxonomy" id="33014"/>
    <lineage>
        <taxon>Bacteria</taxon>
        <taxon>Bacillati</taxon>
        <taxon>Actinomycetota</taxon>
        <taxon>Actinomycetes</taxon>
        <taxon>Micrococcales</taxon>
        <taxon>Microbacteriaceae</taxon>
        <taxon>Clavibacter</taxon>
    </lineage>
</organism>
<accession>A0A0D5CNC4</accession>
<dbReference type="SUPFAM" id="SSF51735">
    <property type="entry name" value="NAD(P)-binding Rossmann-fold domains"/>
    <property type="match status" value="1"/>
</dbReference>
<dbReference type="PRINTS" id="PR00081">
    <property type="entry name" value="GDHRDH"/>
</dbReference>
<dbReference type="InterPro" id="IPR036291">
    <property type="entry name" value="NAD(P)-bd_dom_sf"/>
</dbReference>
<evidence type="ECO:0000256" key="2">
    <source>
        <dbReference type="ARBA" id="ARBA00023002"/>
    </source>
</evidence>
<sequence length="282" mass="28737">MTSVQHPPTAFSISTGTVAVITGSASGIGFALAQGLVARGAQVVISDVRPQALEHAAAALRRQGAVVLAVNADVGDPAAVDALADAAFTRFGRVDLLCNNAGLVSPAAPSWEQELATWGRMMRVKVMGTIHGLRSFVPGMLKQSRGHILNTASSGGLTPLPQRGPYTATMHAVVGLTETLNAELRAAGSGFGATVLCPGLVDTDLGQNSAELGALQLPAGPAGSIRELGLPYLTARAVAESALEAVQAGLVHVAPGHGVTERAEARVRALMEDLTFAIGDTA</sequence>
<dbReference type="OrthoDB" id="9775296at2"/>
<evidence type="ECO:0000313" key="5">
    <source>
        <dbReference type="EMBL" id="RIJ45111.1"/>
    </source>
</evidence>
<protein>
    <submittedName>
        <fullName evidence="5">SDR family NAD(P)-dependent oxidoreductase</fullName>
    </submittedName>
</protein>
<dbReference type="KEGG" id="cmh:VO01_16025"/>
<keyword evidence="2" id="KW-0560">Oxidoreductase</keyword>
<dbReference type="PANTHER" id="PTHR43391">
    <property type="entry name" value="RETINOL DEHYDROGENASE-RELATED"/>
    <property type="match status" value="1"/>
</dbReference>
<dbReference type="PANTHER" id="PTHR43391:SF26">
    <property type="entry name" value="BLL7251 PROTEIN"/>
    <property type="match status" value="1"/>
</dbReference>
<dbReference type="Proteomes" id="UP000032604">
    <property type="component" value="Plasmid pCI3"/>
</dbReference>
<dbReference type="InterPro" id="IPR002347">
    <property type="entry name" value="SDR_fam"/>
</dbReference>
<evidence type="ECO:0000256" key="3">
    <source>
        <dbReference type="RuleBase" id="RU000363"/>
    </source>
</evidence>
<dbReference type="EMBL" id="CP011046">
    <property type="protein sequence ID" value="AJW80740.1"/>
    <property type="molecule type" value="Genomic_DNA"/>
</dbReference>
<evidence type="ECO:0000313" key="4">
    <source>
        <dbReference type="EMBL" id="AJW80740.1"/>
    </source>
</evidence>
<reference evidence="5 7" key="2">
    <citation type="submission" date="2018-08" db="EMBL/GenBank/DDBJ databases">
        <title>Genome Sequence of Clavibacter michiganensis Subspecies type strains, and the Atypical Peach-Colored Strains Isolated from Tomato.</title>
        <authorList>
            <person name="Osdaghi E."/>
            <person name="Portier P."/>
            <person name="Briand M."/>
            <person name="Jacques M.-A."/>
        </authorList>
    </citation>
    <scope>NUCLEOTIDE SEQUENCE [LARGE SCALE GENOMIC DNA]</scope>
    <source>
        <strain evidence="5 7">CFBP 6488</strain>
    </source>
</reference>
<dbReference type="HOGENOM" id="CLU_010194_2_1_11"/>
<dbReference type="PATRIC" id="fig|33014.5.peg.3330"/>
<name>A0A0D5CNC4_9MICO</name>
<comment type="similarity">
    <text evidence="1 3">Belongs to the short-chain dehydrogenases/reductases (SDR) family.</text>
</comment>
<reference evidence="4 6" key="1">
    <citation type="journal article" date="2015" name="Genome Announc.">
        <title>Complete Genome Sequence of Clavibacter michiganensis subsp. insidiosus R1-1 Using PacBio Single-Molecule Real-Time Technology.</title>
        <authorList>
            <person name="Lu Y."/>
            <person name="Samac D.A."/>
            <person name="Glazebrook J."/>
            <person name="Ishimaru C.A."/>
        </authorList>
    </citation>
    <scope>NUCLEOTIDE SEQUENCE [LARGE SCALE GENOMIC DNA]</scope>
    <source>
        <strain evidence="4 6">R1-1</strain>
        <plasmid evidence="4 6">pCI3</plasmid>
    </source>
</reference>
<keyword evidence="4" id="KW-0614">Plasmid</keyword>
<proteinExistence type="inferred from homology"/>
<geneLocation type="plasmid" evidence="4 6">
    <name>pCI3</name>
</geneLocation>
<gene>
    <name evidence="5" type="ORF">DZF93_00275</name>
    <name evidence="4" type="ORF">VO01_16025</name>
</gene>
<dbReference type="Pfam" id="PF00106">
    <property type="entry name" value="adh_short"/>
    <property type="match status" value="1"/>
</dbReference>
<dbReference type="CDD" id="cd05233">
    <property type="entry name" value="SDR_c"/>
    <property type="match status" value="1"/>
</dbReference>
<dbReference type="Proteomes" id="UP000266634">
    <property type="component" value="Unassembled WGS sequence"/>
</dbReference>
<evidence type="ECO:0000313" key="7">
    <source>
        <dbReference type="Proteomes" id="UP000266634"/>
    </source>
</evidence>
<dbReference type="GO" id="GO:0016491">
    <property type="term" value="F:oxidoreductase activity"/>
    <property type="evidence" value="ECO:0007669"/>
    <property type="project" value="UniProtKB-KW"/>
</dbReference>
<evidence type="ECO:0000256" key="1">
    <source>
        <dbReference type="ARBA" id="ARBA00006484"/>
    </source>
</evidence>
<dbReference type="EMBL" id="QWEA01000002">
    <property type="protein sequence ID" value="RIJ45111.1"/>
    <property type="molecule type" value="Genomic_DNA"/>
</dbReference>
<evidence type="ECO:0000313" key="6">
    <source>
        <dbReference type="Proteomes" id="UP000032604"/>
    </source>
</evidence>